<evidence type="ECO:0000256" key="1">
    <source>
        <dbReference type="ARBA" id="ARBA00004196"/>
    </source>
</evidence>
<name>A0A426U0W1_9CHLR</name>
<keyword evidence="5" id="KW-0449">Lipoprotein</keyword>
<sequence>MRSFLLIAILFILASCSVANETPQAEALTPRELSAAIGQATLASESVSFALTLSGRPVPLDTSGLMQLNRMQGDLLRPDGVVATLRVILGASAVADLRTISFAGRQYLTNPLTRQWMCLDPAMTFDPAILFAPDQGIEYLLQEGFTDVALVGTEELDGREHYHLRGTLDAAQLQTISLGLLGRDAVSAELWADSTTMQLTRLVLVDGEVESEDATTWTLTFSDYGKTVDVRAPMVCE</sequence>
<keyword evidence="3" id="KW-1003">Cell membrane</keyword>
<dbReference type="Gene3D" id="2.50.20.20">
    <property type="match status" value="1"/>
</dbReference>
<gene>
    <name evidence="5" type="ORF">EI684_09715</name>
</gene>
<comment type="similarity">
    <text evidence="2">Belongs to the LppX/LprAFG lipoprotein family.</text>
</comment>
<dbReference type="EMBL" id="RSAS01000374">
    <property type="protein sequence ID" value="RRR72793.1"/>
    <property type="molecule type" value="Genomic_DNA"/>
</dbReference>
<dbReference type="GO" id="GO:0030313">
    <property type="term" value="C:cell envelope"/>
    <property type="evidence" value="ECO:0007669"/>
    <property type="project" value="UniProtKB-SubCell"/>
</dbReference>
<evidence type="ECO:0000313" key="5">
    <source>
        <dbReference type="EMBL" id="RRR72793.1"/>
    </source>
</evidence>
<reference evidence="5 6" key="1">
    <citation type="submission" date="2018-12" db="EMBL/GenBank/DDBJ databases">
        <title>Genome Sequence of Candidatus Viridilinea halotolerans isolated from saline sulfide-rich spring.</title>
        <authorList>
            <person name="Grouzdev D.S."/>
            <person name="Burganskaya E.I."/>
            <person name="Krutkina M.S."/>
            <person name="Sukhacheva M.V."/>
            <person name="Gorlenko V.M."/>
        </authorList>
    </citation>
    <scope>NUCLEOTIDE SEQUENCE [LARGE SCALE GENOMIC DNA]</scope>
    <source>
        <strain evidence="5">Chok-6</strain>
    </source>
</reference>
<dbReference type="AlphaFoldDB" id="A0A426U0W1"/>
<comment type="subcellular location">
    <subcellularLocation>
        <location evidence="1">Cell envelope</location>
    </subcellularLocation>
</comment>
<accession>A0A426U0W1</accession>
<feature type="chain" id="PRO_5019301703" evidence="4">
    <location>
        <begin position="20"/>
        <end position="237"/>
    </location>
</feature>
<dbReference type="Proteomes" id="UP000280307">
    <property type="component" value="Unassembled WGS sequence"/>
</dbReference>
<comment type="caution">
    <text evidence="5">The sequence shown here is derived from an EMBL/GenBank/DDBJ whole genome shotgun (WGS) entry which is preliminary data.</text>
</comment>
<evidence type="ECO:0000256" key="3">
    <source>
        <dbReference type="ARBA" id="ARBA00022475"/>
    </source>
</evidence>
<dbReference type="SUPFAM" id="SSF89392">
    <property type="entry name" value="Prokaryotic lipoproteins and lipoprotein localization factors"/>
    <property type="match status" value="1"/>
</dbReference>
<evidence type="ECO:0000256" key="4">
    <source>
        <dbReference type="SAM" id="SignalP"/>
    </source>
</evidence>
<protein>
    <submittedName>
        <fullName evidence="5">LppX_LprAFG lipoprotein</fullName>
    </submittedName>
</protein>
<keyword evidence="4" id="KW-0732">Signal</keyword>
<dbReference type="Pfam" id="PF07161">
    <property type="entry name" value="LppX_LprAFG"/>
    <property type="match status" value="1"/>
</dbReference>
<dbReference type="InterPro" id="IPR029046">
    <property type="entry name" value="LolA/LolB/LppX"/>
</dbReference>
<feature type="signal peptide" evidence="4">
    <location>
        <begin position="1"/>
        <end position="19"/>
    </location>
</feature>
<keyword evidence="3" id="KW-0472">Membrane</keyword>
<organism evidence="5 6">
    <name type="scientific">Candidatus Viridilinea halotolerans</name>
    <dbReference type="NCBI Taxonomy" id="2491704"/>
    <lineage>
        <taxon>Bacteria</taxon>
        <taxon>Bacillati</taxon>
        <taxon>Chloroflexota</taxon>
        <taxon>Chloroflexia</taxon>
        <taxon>Chloroflexales</taxon>
        <taxon>Chloroflexineae</taxon>
        <taxon>Oscillochloridaceae</taxon>
        <taxon>Candidatus Viridilinea</taxon>
    </lineage>
</organism>
<evidence type="ECO:0000313" key="6">
    <source>
        <dbReference type="Proteomes" id="UP000280307"/>
    </source>
</evidence>
<proteinExistence type="inferred from homology"/>
<dbReference type="PROSITE" id="PS51257">
    <property type="entry name" value="PROKAR_LIPOPROTEIN"/>
    <property type="match status" value="1"/>
</dbReference>
<dbReference type="CDD" id="cd16334">
    <property type="entry name" value="LppX-like"/>
    <property type="match status" value="1"/>
</dbReference>
<evidence type="ECO:0000256" key="2">
    <source>
        <dbReference type="ARBA" id="ARBA00009194"/>
    </source>
</evidence>
<dbReference type="InterPro" id="IPR009830">
    <property type="entry name" value="LppX/LprAFG"/>
</dbReference>